<dbReference type="WBParaSite" id="ALUE_0002298201-mRNA-1">
    <property type="protein sequence ID" value="ALUE_0002298201-mRNA-1"/>
    <property type="gene ID" value="ALUE_0002298201"/>
</dbReference>
<keyword evidence="2" id="KW-0812">Transmembrane</keyword>
<keyword evidence="2" id="KW-0472">Membrane</keyword>
<accession>A0A0M3IW54</accession>
<evidence type="ECO:0000313" key="4">
    <source>
        <dbReference type="WBParaSite" id="ALUE_0002298201-mRNA-1"/>
    </source>
</evidence>
<name>A0A0M3IW54_ASCLU</name>
<feature type="region of interest" description="Disordered" evidence="1">
    <location>
        <begin position="90"/>
        <end position="110"/>
    </location>
</feature>
<proteinExistence type="predicted"/>
<dbReference type="AlphaFoldDB" id="A0A0M3IW54"/>
<evidence type="ECO:0000256" key="1">
    <source>
        <dbReference type="SAM" id="MobiDB-lite"/>
    </source>
</evidence>
<keyword evidence="3" id="KW-1185">Reference proteome</keyword>
<sequence length="261" mass="30106">MFLVSTAATGITGICIPVDGYDDENFIESKRQSATAEYHTSEDDSLELMRNQLGTSKLQLMRAEKSHIFRKKGRKYVILRARFTKQPIHRKVRGERVASTENDSKESMTSGCSVIHKIEDAAESDETLRPSCSSSFAQEAPMIEQESPQRSSLYSLRKSTLRSAGRVKCLLSVSKQTPYQFVTSKLRKYRKRIDREIGEPNTKRLLESSEWPPAKSKKIDEEILNKTSFHDDVRLLRFLFLLIFSLFFFWFFVCLFTYIGD</sequence>
<evidence type="ECO:0000256" key="2">
    <source>
        <dbReference type="SAM" id="Phobius"/>
    </source>
</evidence>
<reference evidence="4" key="1">
    <citation type="submission" date="2017-02" db="UniProtKB">
        <authorList>
            <consortium name="WormBaseParasite"/>
        </authorList>
    </citation>
    <scope>IDENTIFICATION</scope>
</reference>
<feature type="transmembrane region" description="Helical" evidence="2">
    <location>
        <begin position="235"/>
        <end position="259"/>
    </location>
</feature>
<organism evidence="3 4">
    <name type="scientific">Ascaris lumbricoides</name>
    <name type="common">Giant roundworm</name>
    <dbReference type="NCBI Taxonomy" id="6252"/>
    <lineage>
        <taxon>Eukaryota</taxon>
        <taxon>Metazoa</taxon>
        <taxon>Ecdysozoa</taxon>
        <taxon>Nematoda</taxon>
        <taxon>Chromadorea</taxon>
        <taxon>Rhabditida</taxon>
        <taxon>Spirurina</taxon>
        <taxon>Ascaridomorpha</taxon>
        <taxon>Ascaridoidea</taxon>
        <taxon>Ascarididae</taxon>
        <taxon>Ascaris</taxon>
    </lineage>
</organism>
<evidence type="ECO:0000313" key="3">
    <source>
        <dbReference type="Proteomes" id="UP000036681"/>
    </source>
</evidence>
<dbReference type="Proteomes" id="UP000036681">
    <property type="component" value="Unplaced"/>
</dbReference>
<keyword evidence="2" id="KW-1133">Transmembrane helix</keyword>
<feature type="compositionally biased region" description="Basic and acidic residues" evidence="1">
    <location>
        <begin position="94"/>
        <end position="106"/>
    </location>
</feature>
<protein>
    <submittedName>
        <fullName evidence="4">Uncharacterized protein</fullName>
    </submittedName>
</protein>